<keyword evidence="2 7" id="KW-0813">Transport</keyword>
<evidence type="ECO:0000256" key="5">
    <source>
        <dbReference type="ARBA" id="ARBA00022989"/>
    </source>
</evidence>
<evidence type="ECO:0000313" key="10">
    <source>
        <dbReference type="Proteomes" id="UP000602124"/>
    </source>
</evidence>
<gene>
    <name evidence="9" type="ORF">JEQ47_09660</name>
</gene>
<feature type="transmembrane region" description="Helical" evidence="7">
    <location>
        <begin position="237"/>
        <end position="263"/>
    </location>
</feature>
<comment type="similarity">
    <text evidence="7">Belongs to the binding-protein-dependent transport system permease family.</text>
</comment>
<keyword evidence="4 7" id="KW-0812">Transmembrane</keyword>
<evidence type="ECO:0000256" key="3">
    <source>
        <dbReference type="ARBA" id="ARBA00022475"/>
    </source>
</evidence>
<evidence type="ECO:0000313" key="9">
    <source>
        <dbReference type="EMBL" id="MBJ3784985.1"/>
    </source>
</evidence>
<feature type="transmembrane region" description="Helical" evidence="7">
    <location>
        <begin position="9"/>
        <end position="30"/>
    </location>
</feature>
<dbReference type="InterPro" id="IPR000515">
    <property type="entry name" value="MetI-like"/>
</dbReference>
<feature type="transmembrane region" description="Helical" evidence="7">
    <location>
        <begin position="103"/>
        <end position="126"/>
    </location>
</feature>
<dbReference type="Pfam" id="PF19300">
    <property type="entry name" value="BPD_transp_1_N"/>
    <property type="match status" value="1"/>
</dbReference>
<evidence type="ECO:0000256" key="4">
    <source>
        <dbReference type="ARBA" id="ARBA00022692"/>
    </source>
</evidence>
<dbReference type="EMBL" id="JAEKMH010000002">
    <property type="protein sequence ID" value="MBJ3784985.1"/>
    <property type="molecule type" value="Genomic_DNA"/>
</dbReference>
<dbReference type="SUPFAM" id="SSF161098">
    <property type="entry name" value="MetI-like"/>
    <property type="match status" value="1"/>
</dbReference>
<dbReference type="PANTHER" id="PTHR43163:SF6">
    <property type="entry name" value="DIPEPTIDE TRANSPORT SYSTEM PERMEASE PROTEIN DPPB-RELATED"/>
    <property type="match status" value="1"/>
</dbReference>
<proteinExistence type="inferred from homology"/>
<evidence type="ECO:0000256" key="6">
    <source>
        <dbReference type="ARBA" id="ARBA00023136"/>
    </source>
</evidence>
<keyword evidence="10" id="KW-1185">Reference proteome</keyword>
<name>A0A934IZC6_9HYPH</name>
<dbReference type="RefSeq" id="WP_198876196.1">
    <property type="nucleotide sequence ID" value="NZ_JAEKMH010000002.1"/>
</dbReference>
<evidence type="ECO:0000256" key="2">
    <source>
        <dbReference type="ARBA" id="ARBA00022448"/>
    </source>
</evidence>
<dbReference type="GO" id="GO:0055085">
    <property type="term" value="P:transmembrane transport"/>
    <property type="evidence" value="ECO:0007669"/>
    <property type="project" value="InterPro"/>
</dbReference>
<accession>A0A934IZC6</accession>
<dbReference type="AlphaFoldDB" id="A0A934IZC6"/>
<dbReference type="Pfam" id="PF00528">
    <property type="entry name" value="BPD_transp_1"/>
    <property type="match status" value="1"/>
</dbReference>
<dbReference type="PROSITE" id="PS50928">
    <property type="entry name" value="ABC_TM1"/>
    <property type="match status" value="1"/>
</dbReference>
<keyword evidence="3" id="KW-1003">Cell membrane</keyword>
<comment type="subcellular location">
    <subcellularLocation>
        <location evidence="1 7">Cell membrane</location>
        <topology evidence="1 7">Multi-pass membrane protein</topology>
    </subcellularLocation>
</comment>
<protein>
    <submittedName>
        <fullName evidence="9">ABC transporter permease</fullName>
    </submittedName>
</protein>
<dbReference type="CDD" id="cd06261">
    <property type="entry name" value="TM_PBP2"/>
    <property type="match status" value="1"/>
</dbReference>
<organism evidence="9 10">
    <name type="scientific">Devosia sediminis</name>
    <dbReference type="NCBI Taxonomy" id="2798801"/>
    <lineage>
        <taxon>Bacteria</taxon>
        <taxon>Pseudomonadati</taxon>
        <taxon>Pseudomonadota</taxon>
        <taxon>Alphaproteobacteria</taxon>
        <taxon>Hyphomicrobiales</taxon>
        <taxon>Devosiaceae</taxon>
        <taxon>Devosia</taxon>
    </lineage>
</organism>
<sequence length="316" mass="33910">MVGYFTRRLAAAAVVVVLVSIIAFAIVSVLPGDTAAALLGEEGARDSQRYEALRVELGLDQPLVVRYANWVANAATGDFGRSLRTGEDIGAAILSRAVPTVQLALMALAIAIIIAIPVGVMSAVYYRRWPDNLGTLFALTALATPGFWFGIMLILLFSVTLRWLPPSGYIPFFVDPLGSLKLMIMPSLALATGFTGVLIRQVRSSVLEVLNEDYITTARSKGLSRSTVLFGHALRNALLPVVTLVGLQLGGLFGGAATVETVFSIPGLGRLAVDSIFYRDFTMIQALMLVLALSVLVASLLTDLIYSRIDPRIRRG</sequence>
<dbReference type="PANTHER" id="PTHR43163">
    <property type="entry name" value="DIPEPTIDE TRANSPORT SYSTEM PERMEASE PROTEIN DPPB-RELATED"/>
    <property type="match status" value="1"/>
</dbReference>
<keyword evidence="6 7" id="KW-0472">Membrane</keyword>
<dbReference type="InterPro" id="IPR045621">
    <property type="entry name" value="BPD_transp_1_N"/>
</dbReference>
<feature type="transmembrane region" description="Helical" evidence="7">
    <location>
        <begin position="133"/>
        <end position="159"/>
    </location>
</feature>
<reference evidence="9" key="1">
    <citation type="submission" date="2020-12" db="EMBL/GenBank/DDBJ databases">
        <title>Devosia sp. MSA67 isolated from Mo River.</title>
        <authorList>
            <person name="Ma F."/>
            <person name="Zi Z."/>
        </authorList>
    </citation>
    <scope>NUCLEOTIDE SEQUENCE</scope>
    <source>
        <strain evidence="9">MSA67</strain>
    </source>
</reference>
<dbReference type="GO" id="GO:0005886">
    <property type="term" value="C:plasma membrane"/>
    <property type="evidence" value="ECO:0007669"/>
    <property type="project" value="UniProtKB-SubCell"/>
</dbReference>
<feature type="domain" description="ABC transmembrane type-1" evidence="8">
    <location>
        <begin position="97"/>
        <end position="302"/>
    </location>
</feature>
<feature type="transmembrane region" description="Helical" evidence="7">
    <location>
        <begin position="283"/>
        <end position="306"/>
    </location>
</feature>
<dbReference type="InterPro" id="IPR035906">
    <property type="entry name" value="MetI-like_sf"/>
</dbReference>
<keyword evidence="5 7" id="KW-1133">Transmembrane helix</keyword>
<dbReference type="Proteomes" id="UP000602124">
    <property type="component" value="Unassembled WGS sequence"/>
</dbReference>
<dbReference type="Gene3D" id="1.10.3720.10">
    <property type="entry name" value="MetI-like"/>
    <property type="match status" value="1"/>
</dbReference>
<comment type="caution">
    <text evidence="9">The sequence shown here is derived from an EMBL/GenBank/DDBJ whole genome shotgun (WGS) entry which is preliminary data.</text>
</comment>
<evidence type="ECO:0000259" key="8">
    <source>
        <dbReference type="PROSITE" id="PS50928"/>
    </source>
</evidence>
<evidence type="ECO:0000256" key="1">
    <source>
        <dbReference type="ARBA" id="ARBA00004651"/>
    </source>
</evidence>
<evidence type="ECO:0000256" key="7">
    <source>
        <dbReference type="RuleBase" id="RU363032"/>
    </source>
</evidence>
<feature type="transmembrane region" description="Helical" evidence="7">
    <location>
        <begin position="179"/>
        <end position="199"/>
    </location>
</feature>